<accession>A0A5D2UI52</accession>
<evidence type="ECO:0000313" key="2">
    <source>
        <dbReference type="Proteomes" id="UP000323597"/>
    </source>
</evidence>
<name>A0A5D2UI52_GOSMU</name>
<proteinExistence type="predicted"/>
<dbReference type="EMBL" id="CM017654">
    <property type="protein sequence ID" value="TYI76968.1"/>
    <property type="molecule type" value="Genomic_DNA"/>
</dbReference>
<gene>
    <name evidence="1" type="ORF">E1A91_D06G113700v1</name>
</gene>
<organism evidence="1 2">
    <name type="scientific">Gossypium mustelinum</name>
    <name type="common">Cotton</name>
    <name type="synonym">Gossypium caicoense</name>
    <dbReference type="NCBI Taxonomy" id="34275"/>
    <lineage>
        <taxon>Eukaryota</taxon>
        <taxon>Viridiplantae</taxon>
        <taxon>Streptophyta</taxon>
        <taxon>Embryophyta</taxon>
        <taxon>Tracheophyta</taxon>
        <taxon>Spermatophyta</taxon>
        <taxon>Magnoliopsida</taxon>
        <taxon>eudicotyledons</taxon>
        <taxon>Gunneridae</taxon>
        <taxon>Pentapetalae</taxon>
        <taxon>rosids</taxon>
        <taxon>malvids</taxon>
        <taxon>Malvales</taxon>
        <taxon>Malvaceae</taxon>
        <taxon>Malvoideae</taxon>
        <taxon>Gossypium</taxon>
    </lineage>
</organism>
<keyword evidence="2" id="KW-1185">Reference proteome</keyword>
<sequence>MVVKSGLTLWSTLMEKRESRTVTVAVTSHTAAFKSNSSFHFNTMYEGLLEVSVKLKEGVLNHSNHSAVTFKENMHPNPGSVMGVAQQNFLGREGVAADLRIDGEKVGGGHRGRKLSKTIRDRGNLFKSSTSRIPLPDSVNNLVEFITSQIEKDKKRPENRWVLRMPLDNEVRFI</sequence>
<protein>
    <submittedName>
        <fullName evidence="1">Uncharacterized protein</fullName>
    </submittedName>
</protein>
<reference evidence="1 2" key="1">
    <citation type="submission" date="2019-07" db="EMBL/GenBank/DDBJ databases">
        <title>WGS assembly of Gossypium mustelinum.</title>
        <authorList>
            <person name="Chen Z.J."/>
            <person name="Sreedasyam A."/>
            <person name="Ando A."/>
            <person name="Song Q."/>
            <person name="De L."/>
            <person name="Hulse-Kemp A."/>
            <person name="Ding M."/>
            <person name="Ye W."/>
            <person name="Kirkbride R."/>
            <person name="Jenkins J."/>
            <person name="Plott C."/>
            <person name="Lovell J."/>
            <person name="Lin Y.-M."/>
            <person name="Vaughn R."/>
            <person name="Liu B."/>
            <person name="Li W."/>
            <person name="Simpson S."/>
            <person name="Scheffler B."/>
            <person name="Saski C."/>
            <person name="Grover C."/>
            <person name="Hu G."/>
            <person name="Conover J."/>
            <person name="Carlson J."/>
            <person name="Shu S."/>
            <person name="Boston L."/>
            <person name="Williams M."/>
            <person name="Peterson D."/>
            <person name="Mcgee K."/>
            <person name="Jones D."/>
            <person name="Wendel J."/>
            <person name="Stelly D."/>
            <person name="Grimwood J."/>
            <person name="Schmutz J."/>
        </authorList>
    </citation>
    <scope>NUCLEOTIDE SEQUENCE [LARGE SCALE GENOMIC DNA]</scope>
    <source>
        <strain evidence="1">1408120.09</strain>
    </source>
</reference>
<evidence type="ECO:0000313" key="1">
    <source>
        <dbReference type="EMBL" id="TYI76968.1"/>
    </source>
</evidence>
<dbReference type="AlphaFoldDB" id="A0A5D2UI52"/>
<dbReference type="Proteomes" id="UP000323597">
    <property type="component" value="Chromosome D06"/>
</dbReference>